<gene>
    <name evidence="1" type="ORF">TBRA_LOCUS1374</name>
</gene>
<evidence type="ECO:0000313" key="1">
    <source>
        <dbReference type="EMBL" id="CAB0029335.1"/>
    </source>
</evidence>
<feature type="non-terminal residue" evidence="1">
    <location>
        <position position="80"/>
    </location>
</feature>
<proteinExistence type="predicted"/>
<organism evidence="1 2">
    <name type="scientific">Trichogramma brassicae</name>
    <dbReference type="NCBI Taxonomy" id="86971"/>
    <lineage>
        <taxon>Eukaryota</taxon>
        <taxon>Metazoa</taxon>
        <taxon>Ecdysozoa</taxon>
        <taxon>Arthropoda</taxon>
        <taxon>Hexapoda</taxon>
        <taxon>Insecta</taxon>
        <taxon>Pterygota</taxon>
        <taxon>Neoptera</taxon>
        <taxon>Endopterygota</taxon>
        <taxon>Hymenoptera</taxon>
        <taxon>Apocrita</taxon>
        <taxon>Proctotrupomorpha</taxon>
        <taxon>Chalcidoidea</taxon>
        <taxon>Trichogrammatidae</taxon>
        <taxon>Trichogramma</taxon>
    </lineage>
</organism>
<reference evidence="1 2" key="1">
    <citation type="submission" date="2020-02" db="EMBL/GenBank/DDBJ databases">
        <authorList>
            <person name="Ferguson B K."/>
        </authorList>
    </citation>
    <scope>NUCLEOTIDE SEQUENCE [LARGE SCALE GENOMIC DNA]</scope>
</reference>
<sequence length="80" mass="9518">MQTEECRTDSKFQISTLKVVDRWYTLETALYEKRAGYSERKRLRAIASYLVASVDLCVLIYRKLYRYNAYDIAEKSGYNE</sequence>
<protein>
    <submittedName>
        <fullName evidence="1">Uncharacterized protein</fullName>
    </submittedName>
</protein>
<dbReference type="AlphaFoldDB" id="A0A6H5HZK2"/>
<accession>A0A6H5HZK2</accession>
<dbReference type="Proteomes" id="UP000479190">
    <property type="component" value="Unassembled WGS sequence"/>
</dbReference>
<name>A0A6H5HZK2_9HYME</name>
<keyword evidence="2" id="KW-1185">Reference proteome</keyword>
<dbReference type="EMBL" id="CADCXV010000303">
    <property type="protein sequence ID" value="CAB0029335.1"/>
    <property type="molecule type" value="Genomic_DNA"/>
</dbReference>
<evidence type="ECO:0000313" key="2">
    <source>
        <dbReference type="Proteomes" id="UP000479190"/>
    </source>
</evidence>